<dbReference type="InterPro" id="IPR036508">
    <property type="entry name" value="Chitin-bd_dom_sf"/>
</dbReference>
<evidence type="ECO:0000256" key="4">
    <source>
        <dbReference type="ARBA" id="ARBA00023157"/>
    </source>
</evidence>
<evidence type="ECO:0000256" key="2">
    <source>
        <dbReference type="ARBA" id="ARBA00022729"/>
    </source>
</evidence>
<gene>
    <name evidence="7" type="ORF">P5673_010278</name>
</gene>
<evidence type="ECO:0000259" key="6">
    <source>
        <dbReference type="PROSITE" id="PS50940"/>
    </source>
</evidence>
<dbReference type="PANTHER" id="PTHR23301:SF0">
    <property type="entry name" value="CHITIN-BINDING TYPE-2 DOMAIN-CONTAINING PROTEIN-RELATED"/>
    <property type="match status" value="1"/>
</dbReference>
<comment type="caution">
    <text evidence="7">The sequence shown here is derived from an EMBL/GenBank/DDBJ whole genome shotgun (WGS) entry which is preliminary data.</text>
</comment>
<dbReference type="AlphaFoldDB" id="A0AAD9V9A1"/>
<evidence type="ECO:0000256" key="5">
    <source>
        <dbReference type="ARBA" id="ARBA00023180"/>
    </source>
</evidence>
<evidence type="ECO:0000256" key="3">
    <source>
        <dbReference type="ARBA" id="ARBA00022737"/>
    </source>
</evidence>
<proteinExistence type="predicted"/>
<dbReference type="PROSITE" id="PS50940">
    <property type="entry name" value="CHIT_BIND_II"/>
    <property type="match status" value="2"/>
</dbReference>
<evidence type="ECO:0000256" key="1">
    <source>
        <dbReference type="ARBA" id="ARBA00022669"/>
    </source>
</evidence>
<dbReference type="SMART" id="SM00494">
    <property type="entry name" value="ChtBD2"/>
    <property type="match status" value="2"/>
</dbReference>
<reference evidence="7" key="2">
    <citation type="journal article" date="2023" name="Science">
        <title>Genomic signatures of disease resistance in endangered staghorn corals.</title>
        <authorList>
            <person name="Vollmer S.V."/>
            <person name="Selwyn J.D."/>
            <person name="Despard B.A."/>
            <person name="Roesel C.L."/>
        </authorList>
    </citation>
    <scope>NUCLEOTIDE SEQUENCE</scope>
    <source>
        <strain evidence="7">K2</strain>
    </source>
</reference>
<feature type="domain" description="Chitin-binding type-2" evidence="6">
    <location>
        <begin position="79"/>
        <end position="136"/>
    </location>
</feature>
<dbReference type="Proteomes" id="UP001249851">
    <property type="component" value="Unassembled WGS sequence"/>
</dbReference>
<keyword evidence="8" id="KW-1185">Reference proteome</keyword>
<dbReference type="InterPro" id="IPR002557">
    <property type="entry name" value="Chitin-bd_dom"/>
</dbReference>
<protein>
    <submittedName>
        <fullName evidence="7">Chitin-binding domain protein cbd-1</fullName>
    </submittedName>
</protein>
<keyword evidence="4" id="KW-1015">Disulfide bond</keyword>
<dbReference type="GO" id="GO:0005576">
    <property type="term" value="C:extracellular region"/>
    <property type="evidence" value="ECO:0007669"/>
    <property type="project" value="InterPro"/>
</dbReference>
<dbReference type="InterPro" id="IPR051940">
    <property type="entry name" value="Chitin_bind-dev_reg"/>
</dbReference>
<keyword evidence="3" id="KW-0677">Repeat</keyword>
<feature type="domain" description="Chitin-binding type-2" evidence="6">
    <location>
        <begin position="22"/>
        <end position="77"/>
    </location>
</feature>
<reference evidence="7" key="1">
    <citation type="journal article" date="2023" name="G3 (Bethesda)">
        <title>Whole genome assembly and annotation of the endangered Caribbean coral Acropora cervicornis.</title>
        <authorList>
            <person name="Selwyn J.D."/>
            <person name="Vollmer S.V."/>
        </authorList>
    </citation>
    <scope>NUCLEOTIDE SEQUENCE</scope>
    <source>
        <strain evidence="7">K2</strain>
    </source>
</reference>
<dbReference type="EMBL" id="JARQWQ010000018">
    <property type="protein sequence ID" value="KAK2565969.1"/>
    <property type="molecule type" value="Genomic_DNA"/>
</dbReference>
<dbReference type="Gene3D" id="2.170.140.10">
    <property type="entry name" value="Chitin binding domain"/>
    <property type="match status" value="2"/>
</dbReference>
<keyword evidence="2" id="KW-0732">Signal</keyword>
<sequence>MHNTITYAVLAAVFQNGTSASDNFCTVNGAGVHADPDTCKGFIMCDVAGIKHKMSCPNNLLFNATLRVCDWPQNVDCNEDICAVNGAGVHPDPDTCKGFIMCDMAGIKHKMTCPANLLFNPTLLVCDWPHNVDCEEGSGSTAGL</sequence>
<name>A0AAD9V9A1_ACRCE</name>
<organism evidence="7 8">
    <name type="scientific">Acropora cervicornis</name>
    <name type="common">Staghorn coral</name>
    <dbReference type="NCBI Taxonomy" id="6130"/>
    <lineage>
        <taxon>Eukaryota</taxon>
        <taxon>Metazoa</taxon>
        <taxon>Cnidaria</taxon>
        <taxon>Anthozoa</taxon>
        <taxon>Hexacorallia</taxon>
        <taxon>Scleractinia</taxon>
        <taxon>Astrocoeniina</taxon>
        <taxon>Acroporidae</taxon>
        <taxon>Acropora</taxon>
    </lineage>
</organism>
<dbReference type="GO" id="GO:0008061">
    <property type="term" value="F:chitin binding"/>
    <property type="evidence" value="ECO:0007669"/>
    <property type="project" value="UniProtKB-KW"/>
</dbReference>
<evidence type="ECO:0000313" key="7">
    <source>
        <dbReference type="EMBL" id="KAK2565969.1"/>
    </source>
</evidence>
<evidence type="ECO:0000313" key="8">
    <source>
        <dbReference type="Proteomes" id="UP001249851"/>
    </source>
</evidence>
<dbReference type="PANTHER" id="PTHR23301">
    <property type="entry name" value="CHITIN BINDING PERITROPHIN-A"/>
    <property type="match status" value="1"/>
</dbReference>
<keyword evidence="1" id="KW-0147">Chitin-binding</keyword>
<dbReference type="SUPFAM" id="SSF57625">
    <property type="entry name" value="Invertebrate chitin-binding proteins"/>
    <property type="match status" value="2"/>
</dbReference>
<dbReference type="Pfam" id="PF01607">
    <property type="entry name" value="CBM_14"/>
    <property type="match status" value="2"/>
</dbReference>
<accession>A0AAD9V9A1</accession>
<keyword evidence="5" id="KW-0325">Glycoprotein</keyword>